<dbReference type="RefSeq" id="WP_011494546.1">
    <property type="nucleotide sequence ID" value="NC_007954.1"/>
</dbReference>
<sequence length="161" mass="17647">MKNIYLALSLIAVSFFSGCASVPMASSEQDSALKQFQQPKNGNAGLYIYRNSFVGQALKKNVYVNGQLLGETANKVYFYKELAPGNHSISTESEFSENDINLPVEAGQLYFVEQHIKMGVFVGGASLEHVDNAKGMDNIKQCKLAKATDQVVYLKTPANKL</sequence>
<accession>Q12T49</accession>
<dbReference type="InterPro" id="IPR016596">
    <property type="entry name" value="UCP012335"/>
</dbReference>
<gene>
    <name evidence="3" type="ordered locus">Sden_0080</name>
</gene>
<dbReference type="AlphaFoldDB" id="Q12T49"/>
<dbReference type="OrthoDB" id="7375569at2"/>
<feature type="chain" id="PRO_5004181842" description="DUF2846 domain-containing protein" evidence="1">
    <location>
        <begin position="26"/>
        <end position="161"/>
    </location>
</feature>
<dbReference type="InterPro" id="IPR022548">
    <property type="entry name" value="DUF2846"/>
</dbReference>
<evidence type="ECO:0000313" key="4">
    <source>
        <dbReference type="Proteomes" id="UP000001982"/>
    </source>
</evidence>
<dbReference type="eggNOG" id="ENOG50313PE">
    <property type="taxonomic scope" value="Bacteria"/>
</dbReference>
<organism evidence="3 4">
    <name type="scientific">Shewanella denitrificans (strain OS217 / ATCC BAA-1090 / DSM 15013)</name>
    <dbReference type="NCBI Taxonomy" id="318161"/>
    <lineage>
        <taxon>Bacteria</taxon>
        <taxon>Pseudomonadati</taxon>
        <taxon>Pseudomonadota</taxon>
        <taxon>Gammaproteobacteria</taxon>
        <taxon>Alteromonadales</taxon>
        <taxon>Shewanellaceae</taxon>
        <taxon>Shewanella</taxon>
    </lineage>
</organism>
<dbReference type="EMBL" id="CP000302">
    <property type="protein sequence ID" value="ABE53377.1"/>
    <property type="molecule type" value="Genomic_DNA"/>
</dbReference>
<reference evidence="3 4" key="1">
    <citation type="submission" date="2006-03" db="EMBL/GenBank/DDBJ databases">
        <title>Complete sequence of Shewanella denitrificans OS217.</title>
        <authorList>
            <consortium name="US DOE Joint Genome Institute"/>
            <person name="Copeland A."/>
            <person name="Lucas S."/>
            <person name="Lapidus A."/>
            <person name="Barry K."/>
            <person name="Detter J.C."/>
            <person name="Glavina del Rio T."/>
            <person name="Hammon N."/>
            <person name="Israni S."/>
            <person name="Dalin E."/>
            <person name="Tice H."/>
            <person name="Pitluck S."/>
            <person name="Brettin T."/>
            <person name="Bruce D."/>
            <person name="Han C."/>
            <person name="Tapia R."/>
            <person name="Gilna P."/>
            <person name="Kiss H."/>
            <person name="Schmutz J."/>
            <person name="Larimer F."/>
            <person name="Land M."/>
            <person name="Hauser L."/>
            <person name="Kyrpides N."/>
            <person name="Lykidis A."/>
            <person name="Richardson P."/>
        </authorList>
    </citation>
    <scope>NUCLEOTIDE SEQUENCE [LARGE SCALE GENOMIC DNA]</scope>
    <source>
        <strain evidence="4">OS217 / ATCC BAA-1090 / DSM 15013</strain>
    </source>
</reference>
<dbReference type="Proteomes" id="UP000001982">
    <property type="component" value="Chromosome"/>
</dbReference>
<evidence type="ECO:0000259" key="2">
    <source>
        <dbReference type="Pfam" id="PF11008"/>
    </source>
</evidence>
<dbReference type="STRING" id="318161.Sden_0080"/>
<dbReference type="PROSITE" id="PS51257">
    <property type="entry name" value="PROKAR_LIPOPROTEIN"/>
    <property type="match status" value="1"/>
</dbReference>
<keyword evidence="4" id="KW-1185">Reference proteome</keyword>
<name>Q12T49_SHEDO</name>
<dbReference type="KEGG" id="sdn:Sden_0080"/>
<feature type="signal peptide" evidence="1">
    <location>
        <begin position="1"/>
        <end position="25"/>
    </location>
</feature>
<feature type="domain" description="DUF2846" evidence="2">
    <location>
        <begin position="41"/>
        <end position="125"/>
    </location>
</feature>
<protein>
    <recommendedName>
        <fullName evidence="2">DUF2846 domain-containing protein</fullName>
    </recommendedName>
</protein>
<proteinExistence type="predicted"/>
<dbReference type="Pfam" id="PF11008">
    <property type="entry name" value="DUF2846"/>
    <property type="match status" value="1"/>
</dbReference>
<dbReference type="HOGENOM" id="CLU_125328_0_0_6"/>
<dbReference type="PIRSF" id="PIRSF012335">
    <property type="entry name" value="UCP012335"/>
    <property type="match status" value="1"/>
</dbReference>
<keyword evidence="1" id="KW-0732">Signal</keyword>
<evidence type="ECO:0000256" key="1">
    <source>
        <dbReference type="SAM" id="SignalP"/>
    </source>
</evidence>
<evidence type="ECO:0000313" key="3">
    <source>
        <dbReference type="EMBL" id="ABE53377.1"/>
    </source>
</evidence>